<evidence type="ECO:0000259" key="6">
    <source>
        <dbReference type="Pfam" id="PF07669"/>
    </source>
</evidence>
<dbReference type="EC" id="2.1.1.72" evidence="1"/>
<dbReference type="PROSITE" id="PS00092">
    <property type="entry name" value="N6_MTASE"/>
    <property type="match status" value="1"/>
</dbReference>
<keyword evidence="2 7" id="KW-0489">Methyltransferase</keyword>
<dbReference type="EMBL" id="JAUPBM010000041">
    <property type="protein sequence ID" value="MDO7020080.1"/>
    <property type="molecule type" value="Genomic_DNA"/>
</dbReference>
<dbReference type="InterPro" id="IPR050953">
    <property type="entry name" value="N4_N6_ade-DNA_methylase"/>
</dbReference>
<evidence type="ECO:0000256" key="2">
    <source>
        <dbReference type="ARBA" id="ARBA00022603"/>
    </source>
</evidence>
<dbReference type="Gene3D" id="3.40.50.150">
    <property type="entry name" value="Vaccinia Virus protein VP39"/>
    <property type="match status" value="1"/>
</dbReference>
<comment type="caution">
    <text evidence="7">The sequence shown here is derived from an EMBL/GenBank/DDBJ whole genome shotgun (WGS) entry which is preliminary data.</text>
</comment>
<organism evidence="7 8">
    <name type="scientific">Brachyspira innocens</name>
    <dbReference type="NCBI Taxonomy" id="13264"/>
    <lineage>
        <taxon>Bacteria</taxon>
        <taxon>Pseudomonadati</taxon>
        <taxon>Spirochaetota</taxon>
        <taxon>Spirochaetia</taxon>
        <taxon>Brachyspirales</taxon>
        <taxon>Brachyspiraceae</taxon>
        <taxon>Brachyspira</taxon>
    </lineage>
</organism>
<comment type="catalytic activity">
    <reaction evidence="5">
        <text>a 2'-deoxyadenosine in DNA + S-adenosyl-L-methionine = an N(6)-methyl-2'-deoxyadenosine in DNA + S-adenosyl-L-homocysteine + H(+)</text>
        <dbReference type="Rhea" id="RHEA:15197"/>
        <dbReference type="Rhea" id="RHEA-COMP:12418"/>
        <dbReference type="Rhea" id="RHEA-COMP:12419"/>
        <dbReference type="ChEBI" id="CHEBI:15378"/>
        <dbReference type="ChEBI" id="CHEBI:57856"/>
        <dbReference type="ChEBI" id="CHEBI:59789"/>
        <dbReference type="ChEBI" id="CHEBI:90615"/>
        <dbReference type="ChEBI" id="CHEBI:90616"/>
        <dbReference type="EC" id="2.1.1.72"/>
    </reaction>
</comment>
<dbReference type="GO" id="GO:0032259">
    <property type="term" value="P:methylation"/>
    <property type="evidence" value="ECO:0007669"/>
    <property type="project" value="UniProtKB-KW"/>
</dbReference>
<name>A0ABT8YWZ9_9SPIR</name>
<dbReference type="RefSeq" id="WP_304385885.1">
    <property type="nucleotide sequence ID" value="NZ_JAUPBL010000088.1"/>
</dbReference>
<accession>A0ABT8YWZ9</accession>
<dbReference type="SUPFAM" id="SSF53335">
    <property type="entry name" value="S-adenosyl-L-methionine-dependent methyltransferases"/>
    <property type="match status" value="1"/>
</dbReference>
<feature type="domain" description="Type II methyltransferase M.TaqI-like" evidence="6">
    <location>
        <begin position="508"/>
        <end position="752"/>
    </location>
</feature>
<dbReference type="GO" id="GO:0008168">
    <property type="term" value="F:methyltransferase activity"/>
    <property type="evidence" value="ECO:0007669"/>
    <property type="project" value="UniProtKB-KW"/>
</dbReference>
<sequence length="1043" mass="121419">MKKNNSVKNVNTQNNNFKFDVPYNKQKWAEHFGENFKEEYGSVAGEDEIIEKNKDFLNKIIWIGDLNINENEVIGVFEVYIKNTRLASRVKISRICSRILMSGSYGKGIFFILYEDNKNNYRVSYVKHDKTGVKGENGLIIMKDDYSNPKRYTFLLGEGIKVHTPASRITSDIFGSVESIENAFSVEGVNKEFYKGVKEYFEKIHNDIIKYFDKDENKAKEFALRFLGRVLFCWFLREKELIPNEILNSGVFENLKYKKNYYSDVLEDLFFNVLNMDMEKRKFSKERVIYNYEKAIPFLNGGLFSKKEDDEAVKSIDDEIIKGLFEFFEMYNFTVDESAPFDVEISIDPEMLGRIFENLLAEINPETKESARKETGSFYTPREIVDYMVMEAIKLYLYKKMPDMVKNKIDRIFDVDESVEYTDKERKGILKNIHDMIILDPACGSGAFPLGILQRVFNVIDKLDPKHEYYKNYVIDKLPSGAKAEFKKLYDAKKFSYAYKLDILQSMIHGVDIQPIAIEVSKLRAFLSLVVDEKKEKKEHNLGIRTLPNLEFQFLCTNALIGVDFNIKKGTFEYSVLEGIKTMMKNISEMFYVASSLEEKERVKIKFEEFREFVKNSAFIDESIKAKILSWCPFDNKSAEFFSPLVQFGIDRDFDIVIGNPPYLEARNSIFTEEMKNNYQNDIIHNFPKYKHLLGKGMDLSLYFYVKGSKLITENGFTCFVCTNSWLSTKYGISFQKFLLENNSNIILIDTDFKQFSTAAINTIISFVYPSSESKLTLKYYKNDFSDSNKKYCYTINDKELLSNYKWSILFNDKLNILLSILEKMSKGLTVDKVGLKYGQGLNGYKVSNKGTIPFYHKEKPNFSFSNFTHKIDELKTKRTPPIFIMPRGIAYSHYCCFNKAKAYSDSYVEISGDENYSDVNKLDDKNLISIWLFYNSTLGWLLREITGRNNLGGGLLKAEAFDLQNIPCIFNIDLKKAKTLYKKVENISILNYNEEINTEHHKEIDNIIFDSINLNNEEREYIISKFIEVIEQRKSKSNTNKA</sequence>
<dbReference type="Proteomes" id="UP001175147">
    <property type="component" value="Unassembled WGS sequence"/>
</dbReference>
<keyword evidence="8" id="KW-1185">Reference proteome</keyword>
<protein>
    <recommendedName>
        <fullName evidence="1">site-specific DNA-methyltransferase (adenine-specific)</fullName>
        <ecNumber evidence="1">2.1.1.72</ecNumber>
    </recommendedName>
</protein>
<evidence type="ECO:0000313" key="7">
    <source>
        <dbReference type="EMBL" id="MDO7020080.1"/>
    </source>
</evidence>
<dbReference type="InterPro" id="IPR002052">
    <property type="entry name" value="DNA_methylase_N6_adenine_CS"/>
</dbReference>
<evidence type="ECO:0000256" key="1">
    <source>
        <dbReference type="ARBA" id="ARBA00011900"/>
    </source>
</evidence>
<dbReference type="InterPro" id="IPR029063">
    <property type="entry name" value="SAM-dependent_MTases_sf"/>
</dbReference>
<evidence type="ECO:0000256" key="5">
    <source>
        <dbReference type="ARBA" id="ARBA00047942"/>
    </source>
</evidence>
<dbReference type="PANTHER" id="PTHR33841">
    <property type="entry name" value="DNA METHYLTRANSFERASE YEEA-RELATED"/>
    <property type="match status" value="1"/>
</dbReference>
<reference evidence="7" key="1">
    <citation type="submission" date="2023-07" db="EMBL/GenBank/DDBJ databases">
        <title>Mucosal microbiota of week-old chicken and adult hens.</title>
        <authorList>
            <person name="Volf J."/>
            <person name="Karasova D."/>
            <person name="Crhanova M."/>
            <person name="Faldynova M."/>
            <person name="Prikrylova H."/>
            <person name="Zeman M."/>
            <person name="Babak V."/>
            <person name="Rajova J."/>
            <person name="Rychlik I."/>
        </authorList>
    </citation>
    <scope>NUCLEOTIDE SEQUENCE</scope>
    <source>
        <strain evidence="7">ET902</strain>
    </source>
</reference>
<keyword evidence="4" id="KW-0949">S-adenosyl-L-methionine</keyword>
<proteinExistence type="predicted"/>
<gene>
    <name evidence="7" type="ORF">Q5M86_04770</name>
</gene>
<evidence type="ECO:0000313" key="8">
    <source>
        <dbReference type="Proteomes" id="UP001175147"/>
    </source>
</evidence>
<dbReference type="Pfam" id="PF07669">
    <property type="entry name" value="Eco57I"/>
    <property type="match status" value="1"/>
</dbReference>
<dbReference type="InterPro" id="IPR011639">
    <property type="entry name" value="MethylTrfase_TaqI-like_dom"/>
</dbReference>
<keyword evidence="3" id="KW-0808">Transferase</keyword>
<evidence type="ECO:0000256" key="3">
    <source>
        <dbReference type="ARBA" id="ARBA00022679"/>
    </source>
</evidence>
<dbReference type="PANTHER" id="PTHR33841:SF1">
    <property type="entry name" value="DNA METHYLTRANSFERASE A"/>
    <property type="match status" value="1"/>
</dbReference>
<evidence type="ECO:0000256" key="4">
    <source>
        <dbReference type="ARBA" id="ARBA00022691"/>
    </source>
</evidence>
<dbReference type="PRINTS" id="PR00507">
    <property type="entry name" value="N12N6MTFRASE"/>
</dbReference>